<protein>
    <submittedName>
        <fullName evidence="2">Uncharacterized protein</fullName>
    </submittedName>
</protein>
<organism evidence="2 3">
    <name type="scientific">Xenoophorus captivus</name>
    <dbReference type="NCBI Taxonomy" id="1517983"/>
    <lineage>
        <taxon>Eukaryota</taxon>
        <taxon>Metazoa</taxon>
        <taxon>Chordata</taxon>
        <taxon>Craniata</taxon>
        <taxon>Vertebrata</taxon>
        <taxon>Euteleostomi</taxon>
        <taxon>Actinopterygii</taxon>
        <taxon>Neopterygii</taxon>
        <taxon>Teleostei</taxon>
        <taxon>Neoteleostei</taxon>
        <taxon>Acanthomorphata</taxon>
        <taxon>Ovalentaria</taxon>
        <taxon>Atherinomorphae</taxon>
        <taxon>Cyprinodontiformes</taxon>
        <taxon>Goodeidae</taxon>
        <taxon>Xenoophorus</taxon>
    </lineage>
</organism>
<dbReference type="Proteomes" id="UP001434883">
    <property type="component" value="Unassembled WGS sequence"/>
</dbReference>
<accession>A0ABV0R6S5</accession>
<evidence type="ECO:0000313" key="2">
    <source>
        <dbReference type="EMBL" id="MEQ2203815.1"/>
    </source>
</evidence>
<reference evidence="2 3" key="1">
    <citation type="submission" date="2021-06" db="EMBL/GenBank/DDBJ databases">
        <authorList>
            <person name="Palmer J.M."/>
        </authorList>
    </citation>
    <scope>NUCLEOTIDE SEQUENCE [LARGE SCALE GENOMIC DNA]</scope>
    <source>
        <strain evidence="2 3">XC_2019</strain>
        <tissue evidence="2">Muscle</tissue>
    </source>
</reference>
<feature type="region of interest" description="Disordered" evidence="1">
    <location>
        <begin position="78"/>
        <end position="109"/>
    </location>
</feature>
<dbReference type="EMBL" id="JAHRIN010035026">
    <property type="protein sequence ID" value="MEQ2203815.1"/>
    <property type="molecule type" value="Genomic_DNA"/>
</dbReference>
<keyword evidence="3" id="KW-1185">Reference proteome</keyword>
<gene>
    <name evidence="2" type="ORF">XENOCAPTIV_004006</name>
</gene>
<evidence type="ECO:0000313" key="3">
    <source>
        <dbReference type="Proteomes" id="UP001434883"/>
    </source>
</evidence>
<feature type="non-terminal residue" evidence="2">
    <location>
        <position position="1"/>
    </location>
</feature>
<sequence length="109" mass="12625">WWSERQQAAAGLPVSDRSDQGCCQDAWKLHPRPVSCSLPEPQPELMEELEYAELPQEQAQILLTEYKEEAHRLLPPVIKPDKKPRWSKKRRHLLGPPPLNRMQWTAVPG</sequence>
<evidence type="ECO:0000256" key="1">
    <source>
        <dbReference type="SAM" id="MobiDB-lite"/>
    </source>
</evidence>
<comment type="caution">
    <text evidence="2">The sequence shown here is derived from an EMBL/GenBank/DDBJ whole genome shotgun (WGS) entry which is preliminary data.</text>
</comment>
<name>A0ABV0R6S5_9TELE</name>
<proteinExistence type="predicted"/>